<sequence length="258" mass="28026">MSRLLSLAAGVQLDVAPVDMATVAFQSGWPAVGIWFDGKTWTDATSREVRQRLDDTGIIPLDIEPIIPSEDGNDFAEQLIEAAAVIGARHILFTSRLKDQARTTDRYREVCAMAQPHGITVVCEFLPIFPLNTLSMATEIVRSSDASNGGVLIDNLHLSRSGASVEDVRTMPTGLFPYLQICDAPAQRPADFGGLLDEALNGRLCPGEGSLPIAELLQAVPNVPLSFEVRSKFLRDISDPVDRAKHLLKFAQQTCGDL</sequence>
<evidence type="ECO:0000313" key="2">
    <source>
        <dbReference type="EMBL" id="CAB4724861.1"/>
    </source>
</evidence>
<dbReference type="AlphaFoldDB" id="A0A6J6Y5X6"/>
<evidence type="ECO:0000313" key="3">
    <source>
        <dbReference type="EMBL" id="CAB4780573.1"/>
    </source>
</evidence>
<dbReference type="EMBL" id="CAEZYH010000064">
    <property type="protein sequence ID" value="CAB4724861.1"/>
    <property type="molecule type" value="Genomic_DNA"/>
</dbReference>
<gene>
    <name evidence="2" type="ORF">UFOPK2658_01325</name>
    <name evidence="3" type="ORF">UFOPK2880_01417</name>
    <name evidence="4" type="ORF">UFOPK3004_00853</name>
    <name evidence="5" type="ORF">UFOPK3304_01271</name>
    <name evidence="6" type="ORF">UFOPK3494_01136</name>
    <name evidence="7" type="ORF">UFOPK4134_00944</name>
</gene>
<dbReference type="Gene3D" id="3.20.20.150">
    <property type="entry name" value="Divalent-metal-dependent TIM barrel enzymes"/>
    <property type="match status" value="1"/>
</dbReference>
<protein>
    <submittedName>
        <fullName evidence="4">Unannotated protein</fullName>
    </submittedName>
</protein>
<evidence type="ECO:0000259" key="1">
    <source>
        <dbReference type="Pfam" id="PF01261"/>
    </source>
</evidence>
<evidence type="ECO:0000313" key="4">
    <source>
        <dbReference type="EMBL" id="CAB4804329.1"/>
    </source>
</evidence>
<reference evidence="4" key="1">
    <citation type="submission" date="2020-05" db="EMBL/GenBank/DDBJ databases">
        <authorList>
            <person name="Chiriac C."/>
            <person name="Salcher M."/>
            <person name="Ghai R."/>
            <person name="Kavagutti S V."/>
        </authorList>
    </citation>
    <scope>NUCLEOTIDE SEQUENCE</scope>
</reference>
<dbReference type="InterPro" id="IPR013022">
    <property type="entry name" value="Xyl_isomerase-like_TIM-brl"/>
</dbReference>
<dbReference type="EMBL" id="CAEZZP010000106">
    <property type="protein sequence ID" value="CAB4780573.1"/>
    <property type="molecule type" value="Genomic_DNA"/>
</dbReference>
<dbReference type="EMBL" id="CAFBLJ010000070">
    <property type="protein sequence ID" value="CAB4875950.1"/>
    <property type="molecule type" value="Genomic_DNA"/>
</dbReference>
<dbReference type="PANTHER" id="PTHR12110:SF48">
    <property type="entry name" value="BLL3656 PROTEIN"/>
    <property type="match status" value="1"/>
</dbReference>
<dbReference type="InterPro" id="IPR050312">
    <property type="entry name" value="IolE/XylAMocC-like"/>
</dbReference>
<dbReference type="SUPFAM" id="SSF51658">
    <property type="entry name" value="Xylose isomerase-like"/>
    <property type="match status" value="1"/>
</dbReference>
<organism evidence="4">
    <name type="scientific">freshwater metagenome</name>
    <dbReference type="NCBI Taxonomy" id="449393"/>
    <lineage>
        <taxon>unclassified sequences</taxon>
        <taxon>metagenomes</taxon>
        <taxon>ecological metagenomes</taxon>
    </lineage>
</organism>
<dbReference type="InterPro" id="IPR036237">
    <property type="entry name" value="Xyl_isomerase-like_sf"/>
</dbReference>
<dbReference type="PANTHER" id="PTHR12110">
    <property type="entry name" value="HYDROXYPYRUVATE ISOMERASE"/>
    <property type="match status" value="1"/>
</dbReference>
<evidence type="ECO:0000313" key="6">
    <source>
        <dbReference type="EMBL" id="CAB4904768.1"/>
    </source>
</evidence>
<dbReference type="EMBL" id="CAFAAL010000063">
    <property type="protein sequence ID" value="CAB4804329.1"/>
    <property type="molecule type" value="Genomic_DNA"/>
</dbReference>
<accession>A0A6J6Y5X6</accession>
<dbReference type="EMBL" id="CAFBPS010000064">
    <property type="protein sequence ID" value="CAB5030682.1"/>
    <property type="molecule type" value="Genomic_DNA"/>
</dbReference>
<name>A0A6J6Y5X6_9ZZZZ</name>
<evidence type="ECO:0000313" key="5">
    <source>
        <dbReference type="EMBL" id="CAB4875950.1"/>
    </source>
</evidence>
<dbReference type="EMBL" id="CAFBMF010000075">
    <property type="protein sequence ID" value="CAB4904768.1"/>
    <property type="molecule type" value="Genomic_DNA"/>
</dbReference>
<dbReference type="Pfam" id="PF01261">
    <property type="entry name" value="AP_endonuc_2"/>
    <property type="match status" value="1"/>
</dbReference>
<feature type="domain" description="Xylose isomerase-like TIM barrel" evidence="1">
    <location>
        <begin position="26"/>
        <end position="229"/>
    </location>
</feature>
<evidence type="ECO:0000313" key="7">
    <source>
        <dbReference type="EMBL" id="CAB5030682.1"/>
    </source>
</evidence>
<proteinExistence type="predicted"/>